<gene>
    <name evidence="2" type="ORF">CB0940_04287</name>
    <name evidence="3" type="ORF">RHO25_006138</name>
</gene>
<proteinExistence type="predicted"/>
<evidence type="ECO:0000313" key="2">
    <source>
        <dbReference type="EMBL" id="PIA92616.1"/>
    </source>
</evidence>
<keyword evidence="5" id="KW-1185">Reference proteome</keyword>
<organism evidence="2 4">
    <name type="scientific">Cercospora beticola</name>
    <name type="common">Sugarbeet leaf spot fungus</name>
    <dbReference type="NCBI Taxonomy" id="122368"/>
    <lineage>
        <taxon>Eukaryota</taxon>
        <taxon>Fungi</taxon>
        <taxon>Dikarya</taxon>
        <taxon>Ascomycota</taxon>
        <taxon>Pezizomycotina</taxon>
        <taxon>Dothideomycetes</taxon>
        <taxon>Dothideomycetidae</taxon>
        <taxon>Mycosphaerellales</taxon>
        <taxon>Mycosphaerellaceae</taxon>
        <taxon>Cercospora</taxon>
    </lineage>
</organism>
<sequence>MPYDGLPTGIEPQGFTEQQENSKSKSDTGAKSGDCYSDGPKPCPRLPVELMSQIYGCTFSPYLNAAIHNRDFTLIKTESGFHTLAETDCKEAMDFMLVNTEHNEKFSAYLNRHAPVHVSLVTKLTPVDDSSFHLTIRSVDNILPTMARQLYISTEIETPDESFANPEDTSKFEWEGDVLTPWPVDSLAEEDIMANEIFAQAFRKHLGKELPEDVCMTVTHSEEEESIVQQVDRRTQFDITTSPTFVELKKRLQGCVDTEDIFLVFDNVGGGSLSGEDESGGEFDGMVFKELVTAVEQIARVKRYAVHVGRYGMFASRKAGHMWISPEVLRIDRDVPWWRFNEEYYELLRDLHIQ</sequence>
<dbReference type="AlphaFoldDB" id="A0A2G5HJ76"/>
<reference evidence="2 4" key="1">
    <citation type="submission" date="2015-10" db="EMBL/GenBank/DDBJ databases">
        <title>The cercosporin biosynthetic gene cluster was horizontally transferred to several fungal lineages and shown to be expanded in Cercospora beticola based on microsynteny with recipient genomes.</title>
        <authorList>
            <person name="De Jonge R."/>
            <person name="Ebert M.K."/>
            <person name="Suttle J.C."/>
            <person name="Jurick Ii W.M."/>
            <person name="Secor G.A."/>
            <person name="Thomma B.P."/>
            <person name="Van De Peer Y."/>
            <person name="Bolton M.D."/>
        </authorList>
    </citation>
    <scope>NUCLEOTIDE SEQUENCE [LARGE SCALE GENOMIC DNA]</scope>
    <source>
        <strain evidence="2 4">09-40</strain>
    </source>
</reference>
<dbReference type="EMBL" id="LKMD01000105">
    <property type="protein sequence ID" value="PIA92616.1"/>
    <property type="molecule type" value="Genomic_DNA"/>
</dbReference>
<evidence type="ECO:0000313" key="4">
    <source>
        <dbReference type="Proteomes" id="UP000230605"/>
    </source>
</evidence>
<dbReference type="EMBL" id="CP134187">
    <property type="protein sequence ID" value="WPB01512.1"/>
    <property type="molecule type" value="Genomic_DNA"/>
</dbReference>
<reference evidence="3 5" key="2">
    <citation type="submission" date="2023-09" db="EMBL/GenBank/DDBJ databases">
        <title>Complete-Gapless Cercospora beticola genome.</title>
        <authorList>
            <person name="Wyatt N.A."/>
            <person name="Spanner R.E."/>
            <person name="Bolton M.D."/>
        </authorList>
    </citation>
    <scope>NUCLEOTIDE SEQUENCE [LARGE SCALE GENOMIC DNA]</scope>
    <source>
        <strain evidence="3">Cb09-40</strain>
    </source>
</reference>
<feature type="region of interest" description="Disordered" evidence="1">
    <location>
        <begin position="1"/>
        <end position="38"/>
    </location>
</feature>
<evidence type="ECO:0000313" key="3">
    <source>
        <dbReference type="EMBL" id="WPB01512.1"/>
    </source>
</evidence>
<dbReference type="Proteomes" id="UP000230605">
    <property type="component" value="Chromosome 4"/>
</dbReference>
<evidence type="ECO:0000256" key="1">
    <source>
        <dbReference type="SAM" id="MobiDB-lite"/>
    </source>
</evidence>
<name>A0A2G5HJ76_CERBT</name>
<evidence type="ECO:0000313" key="5">
    <source>
        <dbReference type="Proteomes" id="UP001302367"/>
    </source>
</evidence>
<accession>A0A2G5HJ76</accession>
<dbReference type="Proteomes" id="UP001302367">
    <property type="component" value="Chromosome 4"/>
</dbReference>
<protein>
    <submittedName>
        <fullName evidence="2">Uncharacterized protein</fullName>
    </submittedName>
</protein>